<protein>
    <submittedName>
        <fullName evidence="1">Uncharacterized protein</fullName>
    </submittedName>
</protein>
<keyword evidence="2" id="KW-1185">Reference proteome</keyword>
<evidence type="ECO:0000313" key="1">
    <source>
        <dbReference type="EMBL" id="SSC66106.1"/>
    </source>
</evidence>
<gene>
    <name evidence="1" type="ORF">RHIZ70_1814</name>
</gene>
<proteinExistence type="predicted"/>
<dbReference type="EMBL" id="UEYP01000021">
    <property type="protein sequence ID" value="SSC66106.1"/>
    <property type="molecule type" value="Genomic_DNA"/>
</dbReference>
<dbReference type="AlphaFoldDB" id="A0A376AE63"/>
<reference evidence="2" key="1">
    <citation type="submission" date="2018-07" db="EMBL/GenBank/DDBJ databases">
        <authorList>
            <person name="Peiro R."/>
            <person name="Begona"/>
            <person name="Cbmso G."/>
            <person name="Lopez M."/>
            <person name="Gonzalez S."/>
        </authorList>
    </citation>
    <scope>NUCLEOTIDE SEQUENCE [LARGE SCALE GENOMIC DNA]</scope>
</reference>
<sequence>MVERGKIVLAEFAYGGKLLPTFPTWIIDGTKPSSLAWYLKSEVLPPNYWHGMLTSLEWLVSPEMKKEVA</sequence>
<evidence type="ECO:0000313" key="2">
    <source>
        <dbReference type="Proteomes" id="UP000254764"/>
    </source>
</evidence>
<dbReference type="Proteomes" id="UP000254764">
    <property type="component" value="Unassembled WGS sequence"/>
</dbReference>
<organism evidence="1 2">
    <name type="scientific">Ciceribacter selenitireducens ATCC BAA-1503</name>
    <dbReference type="NCBI Taxonomy" id="1336235"/>
    <lineage>
        <taxon>Bacteria</taxon>
        <taxon>Pseudomonadati</taxon>
        <taxon>Pseudomonadota</taxon>
        <taxon>Alphaproteobacteria</taxon>
        <taxon>Hyphomicrobiales</taxon>
        <taxon>Rhizobiaceae</taxon>
        <taxon>Ciceribacter</taxon>
    </lineage>
</organism>
<accession>A0A376AE63</accession>
<name>A0A376AE63_9HYPH</name>